<feature type="binding site" evidence="4">
    <location>
        <begin position="7"/>
        <end position="8"/>
    </location>
    <ligand>
        <name>D-ribulose 5-phosphate</name>
        <dbReference type="ChEBI" id="CHEBI:58121"/>
    </ligand>
</feature>
<dbReference type="GO" id="GO:0019316">
    <property type="term" value="P:D-allose catabolic process"/>
    <property type="evidence" value="ECO:0007669"/>
    <property type="project" value="TreeGrafter"/>
</dbReference>
<dbReference type="AlphaFoldDB" id="A0A3D8IQM0"/>
<dbReference type="InterPro" id="IPR004785">
    <property type="entry name" value="RpiB"/>
</dbReference>
<sequence length="146" mass="16173">MLFIANDHAGINLKYMIVEYCHRNNIIFEDLGVSLPESVDYPDIADILCEKVKKDIKSRGILICGTGIGMSIAANQHSNIRAALCTDTFMAKFARRHNNANVLCLGERVLGPGLAEAIVEVFLQESFEGGRHSKRIEKLITIKGEI</sequence>
<comment type="caution">
    <text evidence="5">The sequence shown here is derived from an EMBL/GenBank/DDBJ whole genome shotgun (WGS) entry which is preliminary data.</text>
</comment>
<protein>
    <submittedName>
        <fullName evidence="5">Ribose 5-phosphate isomerase B</fullName>
    </submittedName>
</protein>
<dbReference type="PIRSF" id="PIRSF005384">
    <property type="entry name" value="RpiB_LacA_B"/>
    <property type="match status" value="1"/>
</dbReference>
<dbReference type="InterPro" id="IPR036569">
    <property type="entry name" value="RpiB_LacA_LacB_sf"/>
</dbReference>
<dbReference type="InterPro" id="IPR003500">
    <property type="entry name" value="RpiB_LacA_LacB"/>
</dbReference>
<dbReference type="OrthoDB" id="1778624at2"/>
<proteinExistence type="inferred from homology"/>
<dbReference type="SUPFAM" id="SSF89623">
    <property type="entry name" value="Ribose/Galactose isomerase RpiB/AlsB"/>
    <property type="match status" value="1"/>
</dbReference>
<dbReference type="NCBIfam" id="TIGR01120">
    <property type="entry name" value="rpiB"/>
    <property type="match status" value="1"/>
</dbReference>
<keyword evidence="2 5" id="KW-0413">Isomerase</keyword>
<dbReference type="GO" id="GO:0004751">
    <property type="term" value="F:ribose-5-phosphate isomerase activity"/>
    <property type="evidence" value="ECO:0007669"/>
    <property type="project" value="TreeGrafter"/>
</dbReference>
<feature type="binding site" evidence="4">
    <location>
        <position position="108"/>
    </location>
    <ligand>
        <name>D-ribulose 5-phosphate</name>
        <dbReference type="ChEBI" id="CHEBI:58121"/>
    </ligand>
</feature>
<dbReference type="EMBL" id="NXLQ01000001">
    <property type="protein sequence ID" value="RDU67578.1"/>
    <property type="molecule type" value="Genomic_DNA"/>
</dbReference>
<accession>A0A3D8IQM0</accession>
<dbReference type="NCBIfam" id="TIGR00689">
    <property type="entry name" value="rpiB_lacA_lacB"/>
    <property type="match status" value="1"/>
</dbReference>
<evidence type="ECO:0000256" key="2">
    <source>
        <dbReference type="ARBA" id="ARBA00023235"/>
    </source>
</evidence>
<comment type="similarity">
    <text evidence="1">Belongs to the LacAB/RpiB family.</text>
</comment>
<dbReference type="NCBIfam" id="NF004051">
    <property type="entry name" value="PRK05571.1"/>
    <property type="match status" value="1"/>
</dbReference>
<dbReference type="RefSeq" id="WP_115542104.1">
    <property type="nucleotide sequence ID" value="NZ_NXLQ01000001.1"/>
</dbReference>
<dbReference type="Gene3D" id="3.40.1400.10">
    <property type="entry name" value="Sugar-phosphate isomerase, RpiB/LacA/LacB"/>
    <property type="match status" value="1"/>
</dbReference>
<dbReference type="GO" id="GO:0009052">
    <property type="term" value="P:pentose-phosphate shunt, non-oxidative branch"/>
    <property type="evidence" value="ECO:0007669"/>
    <property type="project" value="TreeGrafter"/>
</dbReference>
<dbReference type="PANTHER" id="PTHR30345:SF0">
    <property type="entry name" value="DNA DAMAGE-REPAIR_TOLERATION PROTEIN DRT102"/>
    <property type="match status" value="1"/>
</dbReference>
<dbReference type="Pfam" id="PF02502">
    <property type="entry name" value="LacAB_rpiB"/>
    <property type="match status" value="1"/>
</dbReference>
<evidence type="ECO:0000256" key="4">
    <source>
        <dbReference type="PIRSR" id="PIRSR005384-2"/>
    </source>
</evidence>
<evidence type="ECO:0000256" key="1">
    <source>
        <dbReference type="ARBA" id="ARBA00008754"/>
    </source>
</evidence>
<feature type="active site" description="Proton acceptor" evidence="3">
    <location>
        <position position="64"/>
    </location>
</feature>
<gene>
    <name evidence="5" type="primary">rpiB</name>
    <name evidence="5" type="ORF">CQA53_00785</name>
</gene>
<evidence type="ECO:0000313" key="6">
    <source>
        <dbReference type="Proteomes" id="UP000256379"/>
    </source>
</evidence>
<dbReference type="Proteomes" id="UP000256379">
    <property type="component" value="Unassembled WGS sequence"/>
</dbReference>
<feature type="active site" description="Proton donor" evidence="3">
    <location>
        <position position="97"/>
    </location>
</feature>
<feature type="binding site" evidence="4">
    <location>
        <position position="131"/>
    </location>
    <ligand>
        <name>D-ribulose 5-phosphate</name>
        <dbReference type="ChEBI" id="CHEBI:58121"/>
    </ligand>
</feature>
<feature type="binding site" evidence="4">
    <location>
        <position position="98"/>
    </location>
    <ligand>
        <name>D-ribulose 5-phosphate</name>
        <dbReference type="ChEBI" id="CHEBI:58121"/>
    </ligand>
</feature>
<feature type="binding site" evidence="4">
    <location>
        <position position="135"/>
    </location>
    <ligand>
        <name>D-ribulose 5-phosphate</name>
        <dbReference type="ChEBI" id="CHEBI:58121"/>
    </ligand>
</feature>
<organism evidence="5 6">
    <name type="scientific">Helicobacter didelphidarum</name>
    <dbReference type="NCBI Taxonomy" id="2040648"/>
    <lineage>
        <taxon>Bacteria</taxon>
        <taxon>Pseudomonadati</taxon>
        <taxon>Campylobacterota</taxon>
        <taxon>Epsilonproteobacteria</taxon>
        <taxon>Campylobacterales</taxon>
        <taxon>Helicobacteraceae</taxon>
        <taxon>Helicobacter</taxon>
    </lineage>
</organism>
<keyword evidence="6" id="KW-1185">Reference proteome</keyword>
<reference evidence="5 6" key="1">
    <citation type="submission" date="2018-04" db="EMBL/GenBank/DDBJ databases">
        <title>Novel Campyloabacter and Helicobacter Species and Strains.</title>
        <authorList>
            <person name="Mannion A.J."/>
            <person name="Shen Z."/>
            <person name="Fox J.G."/>
        </authorList>
    </citation>
    <scope>NUCLEOTIDE SEQUENCE [LARGE SCALE GENOMIC DNA]</scope>
    <source>
        <strain evidence="5 6">MIT 17-337</strain>
    </source>
</reference>
<name>A0A3D8IQM0_9HELI</name>
<evidence type="ECO:0000256" key="3">
    <source>
        <dbReference type="PIRSR" id="PIRSR005384-1"/>
    </source>
</evidence>
<dbReference type="PANTHER" id="PTHR30345">
    <property type="entry name" value="RIBOSE-5-PHOSPHATE ISOMERASE B"/>
    <property type="match status" value="1"/>
</dbReference>
<feature type="binding site" evidence="4">
    <location>
        <begin position="65"/>
        <end position="69"/>
    </location>
    <ligand>
        <name>D-ribulose 5-phosphate</name>
        <dbReference type="ChEBI" id="CHEBI:58121"/>
    </ligand>
</feature>
<evidence type="ECO:0000313" key="5">
    <source>
        <dbReference type="EMBL" id="RDU67578.1"/>
    </source>
</evidence>